<evidence type="ECO:0000313" key="1">
    <source>
        <dbReference type="EMBL" id="KUG22092.1"/>
    </source>
</evidence>
<dbReference type="SUPFAM" id="SSF55424">
    <property type="entry name" value="FAD/NAD-linked reductases, dimerisation (C-terminal) domain"/>
    <property type="match status" value="1"/>
</dbReference>
<organism evidence="1">
    <name type="scientific">hydrocarbon metagenome</name>
    <dbReference type="NCBI Taxonomy" id="938273"/>
    <lineage>
        <taxon>unclassified sequences</taxon>
        <taxon>metagenomes</taxon>
        <taxon>ecological metagenomes</taxon>
    </lineage>
</organism>
<proteinExistence type="predicted"/>
<dbReference type="AlphaFoldDB" id="A0A0W8FMK7"/>
<dbReference type="InterPro" id="IPR016156">
    <property type="entry name" value="FAD/NAD-linked_Rdtase_dimer_sf"/>
</dbReference>
<dbReference type="Gene3D" id="3.30.390.30">
    <property type="match status" value="1"/>
</dbReference>
<name>A0A0W8FMK7_9ZZZZ</name>
<comment type="caution">
    <text evidence="1">The sequence shown here is derived from an EMBL/GenBank/DDBJ whole genome shotgun (WGS) entry which is preliminary data.</text>
</comment>
<protein>
    <submittedName>
        <fullName evidence="1">Uncharacterized protein</fullName>
    </submittedName>
</protein>
<accession>A0A0W8FMK7</accession>
<sequence>MAGAVGRINALSVALWSGLSIDEIGYIDLAYAPPFSAAWDIIHNAAQALRRII</sequence>
<reference evidence="1" key="1">
    <citation type="journal article" date="2015" name="Proc. Natl. Acad. Sci. U.S.A.">
        <title>Networks of energetic and metabolic interactions define dynamics in microbial communities.</title>
        <authorList>
            <person name="Embree M."/>
            <person name="Liu J.K."/>
            <person name="Al-Bassam M.M."/>
            <person name="Zengler K."/>
        </authorList>
    </citation>
    <scope>NUCLEOTIDE SEQUENCE</scope>
</reference>
<gene>
    <name evidence="1" type="ORF">ASZ90_008132</name>
</gene>
<dbReference type="EMBL" id="LNQE01000987">
    <property type="protein sequence ID" value="KUG22092.1"/>
    <property type="molecule type" value="Genomic_DNA"/>
</dbReference>